<dbReference type="PANTHER" id="PTHR31527:SF0">
    <property type="entry name" value="RE64534P"/>
    <property type="match status" value="1"/>
</dbReference>
<organism evidence="2 3">
    <name type="scientific">Candidatus Borkfalkia avistercoris</name>
    <dbReference type="NCBI Taxonomy" id="2838504"/>
    <lineage>
        <taxon>Bacteria</taxon>
        <taxon>Bacillati</taxon>
        <taxon>Bacillota</taxon>
        <taxon>Clostridia</taxon>
        <taxon>Christensenellales</taxon>
        <taxon>Christensenellaceae</taxon>
        <taxon>Candidatus Borkfalkia</taxon>
    </lineage>
</organism>
<feature type="domain" description="DUF1989" evidence="1">
    <location>
        <begin position="6"/>
        <end position="165"/>
    </location>
</feature>
<dbReference type="Proteomes" id="UP000824132">
    <property type="component" value="Unassembled WGS sequence"/>
</dbReference>
<evidence type="ECO:0000259" key="1">
    <source>
        <dbReference type="Pfam" id="PF09347"/>
    </source>
</evidence>
<comment type="caution">
    <text evidence="2">The sequence shown here is derived from an EMBL/GenBank/DDBJ whole genome shotgun (WGS) entry which is preliminary data.</text>
</comment>
<reference evidence="2" key="1">
    <citation type="journal article" date="2021" name="PeerJ">
        <title>Extensive microbial diversity within the chicken gut microbiome revealed by metagenomics and culture.</title>
        <authorList>
            <person name="Gilroy R."/>
            <person name="Ravi A."/>
            <person name="Getino M."/>
            <person name="Pursley I."/>
            <person name="Horton D.L."/>
            <person name="Alikhan N.F."/>
            <person name="Baker D."/>
            <person name="Gharbi K."/>
            <person name="Hall N."/>
            <person name="Watson M."/>
            <person name="Adriaenssens E.M."/>
            <person name="Foster-Nyarko E."/>
            <person name="Jarju S."/>
            <person name="Secka A."/>
            <person name="Antonio M."/>
            <person name="Oren A."/>
            <person name="Chaudhuri R.R."/>
            <person name="La Ragione R."/>
            <person name="Hildebrand F."/>
            <person name="Pallen M.J."/>
        </authorList>
    </citation>
    <scope>NUCLEOTIDE SEQUENCE</scope>
    <source>
        <strain evidence="2">CHK187-5294</strain>
    </source>
</reference>
<dbReference type="Pfam" id="PF09347">
    <property type="entry name" value="DUF1989"/>
    <property type="match status" value="1"/>
</dbReference>
<evidence type="ECO:0000313" key="3">
    <source>
        <dbReference type="Proteomes" id="UP000824132"/>
    </source>
</evidence>
<dbReference type="EMBL" id="DXCL01000042">
    <property type="protein sequence ID" value="HIZ03983.1"/>
    <property type="molecule type" value="Genomic_DNA"/>
</dbReference>
<sequence>MKREYTIQPCCGMAFEVAAGQRICVIDAEGRQVADFFAECAKDPNEFLSPGVTIDCNESLNLKVGDRIYSNRYRPMLKVVYDDVGVHDLLHPCCRSEMYDFFYGNGKGHSNCLDNINAALRENRPIIRPVNLFMHTEVYPDGKIKVLPPASRAGDKVVLLAEADLRVGIAACSVSESDCNGGKCSAIKIVIEDGSTENL</sequence>
<proteinExistence type="predicted"/>
<reference evidence="2" key="2">
    <citation type="submission" date="2021-04" db="EMBL/GenBank/DDBJ databases">
        <authorList>
            <person name="Gilroy R."/>
        </authorList>
    </citation>
    <scope>NUCLEOTIDE SEQUENCE</scope>
    <source>
        <strain evidence="2">CHK187-5294</strain>
    </source>
</reference>
<accession>A0A9D2D006</accession>
<dbReference type="AlphaFoldDB" id="A0A9D2D006"/>
<name>A0A9D2D006_9FIRM</name>
<evidence type="ECO:0000313" key="2">
    <source>
        <dbReference type="EMBL" id="HIZ03983.1"/>
    </source>
</evidence>
<dbReference type="InterPro" id="IPR018959">
    <property type="entry name" value="DUF1989"/>
</dbReference>
<dbReference type="PANTHER" id="PTHR31527">
    <property type="entry name" value="RE64534P"/>
    <property type="match status" value="1"/>
</dbReference>
<gene>
    <name evidence="2" type="ORF">H9727_06830</name>
</gene>
<protein>
    <submittedName>
        <fullName evidence="2">Urea carboxylase-associated family protein</fullName>
    </submittedName>
</protein>